<evidence type="ECO:0000313" key="1">
    <source>
        <dbReference type="EMBL" id="OQR73620.1"/>
    </source>
</evidence>
<dbReference type="AlphaFoldDB" id="A0A1V9XJ95"/>
<dbReference type="InParanoid" id="A0A1V9XJ95"/>
<protein>
    <submittedName>
        <fullName evidence="1">Uncharacterized protein</fullName>
    </submittedName>
</protein>
<keyword evidence="2" id="KW-1185">Reference proteome</keyword>
<evidence type="ECO:0000313" key="2">
    <source>
        <dbReference type="Proteomes" id="UP000192247"/>
    </source>
</evidence>
<organism evidence="1 2">
    <name type="scientific">Tropilaelaps mercedesae</name>
    <dbReference type="NCBI Taxonomy" id="418985"/>
    <lineage>
        <taxon>Eukaryota</taxon>
        <taxon>Metazoa</taxon>
        <taxon>Ecdysozoa</taxon>
        <taxon>Arthropoda</taxon>
        <taxon>Chelicerata</taxon>
        <taxon>Arachnida</taxon>
        <taxon>Acari</taxon>
        <taxon>Parasitiformes</taxon>
        <taxon>Mesostigmata</taxon>
        <taxon>Gamasina</taxon>
        <taxon>Dermanyssoidea</taxon>
        <taxon>Laelapidae</taxon>
        <taxon>Tropilaelaps</taxon>
    </lineage>
</organism>
<gene>
    <name evidence="1" type="ORF">BIW11_03540</name>
</gene>
<dbReference type="EMBL" id="MNPL01009623">
    <property type="protein sequence ID" value="OQR73620.1"/>
    <property type="molecule type" value="Genomic_DNA"/>
</dbReference>
<proteinExistence type="predicted"/>
<accession>A0A1V9XJ95</accession>
<reference evidence="1 2" key="1">
    <citation type="journal article" date="2017" name="Gigascience">
        <title>Draft genome of the honey bee ectoparasitic mite, Tropilaelaps mercedesae, is shaped by the parasitic life history.</title>
        <authorList>
            <person name="Dong X."/>
            <person name="Armstrong S.D."/>
            <person name="Xia D."/>
            <person name="Makepeace B.L."/>
            <person name="Darby A.C."/>
            <person name="Kadowaki T."/>
        </authorList>
    </citation>
    <scope>NUCLEOTIDE SEQUENCE [LARGE SCALE GENOMIC DNA]</scope>
    <source>
        <strain evidence="1">Wuxi-XJTLU</strain>
    </source>
</reference>
<name>A0A1V9XJ95_9ACAR</name>
<dbReference type="Proteomes" id="UP000192247">
    <property type="component" value="Unassembled WGS sequence"/>
</dbReference>
<sequence length="19" mass="2410">MLTLILFRRDLHTFFLIIF</sequence>
<comment type="caution">
    <text evidence="1">The sequence shown here is derived from an EMBL/GenBank/DDBJ whole genome shotgun (WGS) entry which is preliminary data.</text>
</comment>